<protein>
    <submittedName>
        <fullName evidence="2">DUF4065 domain-containing protein</fullName>
    </submittedName>
</protein>
<dbReference type="AlphaFoldDB" id="A0A418V8P3"/>
<accession>A0A418V8P3</accession>
<evidence type="ECO:0000259" key="1">
    <source>
        <dbReference type="Pfam" id="PF13274"/>
    </source>
</evidence>
<dbReference type="RefSeq" id="WP_119764629.1">
    <property type="nucleotide sequence ID" value="NZ_QYUJ01000014.1"/>
</dbReference>
<dbReference type="Proteomes" id="UP000286287">
    <property type="component" value="Unassembled WGS sequence"/>
</dbReference>
<name>A0A418V8P3_9DEIO</name>
<feature type="domain" description="Antitoxin SocA-like Panacea" evidence="1">
    <location>
        <begin position="30"/>
        <end position="127"/>
    </location>
</feature>
<organism evidence="2 3">
    <name type="scientific">Deinococcus cavernae</name>
    <dbReference type="NCBI Taxonomy" id="2320857"/>
    <lineage>
        <taxon>Bacteria</taxon>
        <taxon>Thermotogati</taxon>
        <taxon>Deinococcota</taxon>
        <taxon>Deinococci</taxon>
        <taxon>Deinococcales</taxon>
        <taxon>Deinococcaceae</taxon>
        <taxon>Deinococcus</taxon>
    </lineage>
</organism>
<keyword evidence="3" id="KW-1185">Reference proteome</keyword>
<evidence type="ECO:0000313" key="3">
    <source>
        <dbReference type="Proteomes" id="UP000286287"/>
    </source>
</evidence>
<gene>
    <name evidence="2" type="ORF">D3875_13830</name>
</gene>
<evidence type="ECO:0000313" key="2">
    <source>
        <dbReference type="EMBL" id="RJF72468.1"/>
    </source>
</evidence>
<dbReference type="InterPro" id="IPR025272">
    <property type="entry name" value="SocA_Panacea"/>
</dbReference>
<dbReference type="EMBL" id="QYUJ01000014">
    <property type="protein sequence ID" value="RJF72468.1"/>
    <property type="molecule type" value="Genomic_DNA"/>
</dbReference>
<dbReference type="OrthoDB" id="9799173at2"/>
<reference evidence="2 3" key="1">
    <citation type="submission" date="2018-09" db="EMBL/GenBank/DDBJ databases">
        <authorList>
            <person name="Zhu H."/>
        </authorList>
    </citation>
    <scope>NUCLEOTIDE SEQUENCE [LARGE SCALE GENOMIC DNA]</scope>
    <source>
        <strain evidence="2 3">K2S05-167</strain>
    </source>
</reference>
<sequence>MPISYPAEKIANHFIELAAADGRLLTHMQLQKLVYLAHSLALALHDRRLVANNFYFYAWKHGPVAPHLYEQLKGTGAQPVHHLLPEAMPALDLDPQAQEVVKQTYEAYGRFDGWELRNITHLPGSPWSLTSEREAYGLIPDDLTRSYYRQLLNL</sequence>
<proteinExistence type="predicted"/>
<dbReference type="Pfam" id="PF13274">
    <property type="entry name" value="SocA_Panacea"/>
    <property type="match status" value="1"/>
</dbReference>
<comment type="caution">
    <text evidence="2">The sequence shown here is derived from an EMBL/GenBank/DDBJ whole genome shotgun (WGS) entry which is preliminary data.</text>
</comment>